<dbReference type="PROSITE" id="PS51698">
    <property type="entry name" value="U_BOX"/>
    <property type="match status" value="1"/>
</dbReference>
<keyword evidence="6" id="KW-0963">Cytoplasm</keyword>
<evidence type="ECO:0000256" key="2">
    <source>
        <dbReference type="ARBA" id="ARBA00004123"/>
    </source>
</evidence>
<dbReference type="AlphaFoldDB" id="A0AA97NQQ5"/>
<evidence type="ECO:0000313" key="14">
    <source>
        <dbReference type="EMBL" id="ELQ34529.1"/>
    </source>
</evidence>
<evidence type="ECO:0000256" key="4">
    <source>
        <dbReference type="ARBA" id="ARBA00004906"/>
    </source>
</evidence>
<reference evidence="14" key="1">
    <citation type="journal article" date="2012" name="PLoS Genet.">
        <title>Comparative analysis of the genomes of two field isolates of the rice blast fungus Magnaporthe oryzae.</title>
        <authorList>
            <person name="Xue M."/>
            <person name="Yang J."/>
            <person name="Li Z."/>
            <person name="Hu S."/>
            <person name="Yao N."/>
            <person name="Dean R.A."/>
            <person name="Zhao W."/>
            <person name="Shen M."/>
            <person name="Zhang H."/>
            <person name="Li C."/>
            <person name="Liu L."/>
            <person name="Cao L."/>
            <person name="Xu X."/>
            <person name="Xing Y."/>
            <person name="Hsiang T."/>
            <person name="Zhang Z."/>
            <person name="Xu J.R."/>
            <person name="Peng Y.L."/>
        </authorList>
    </citation>
    <scope>NUCLEOTIDE SEQUENCE</scope>
    <source>
        <strain evidence="14">Y34</strain>
    </source>
</reference>
<evidence type="ECO:0000259" key="13">
    <source>
        <dbReference type="PROSITE" id="PS51698"/>
    </source>
</evidence>
<dbReference type="SUPFAM" id="SSF57850">
    <property type="entry name" value="RING/U-box"/>
    <property type="match status" value="1"/>
</dbReference>
<dbReference type="InterPro" id="IPR019474">
    <property type="entry name" value="Ub_conjug_fac_E4_core"/>
</dbReference>
<evidence type="ECO:0000256" key="8">
    <source>
        <dbReference type="ARBA" id="ARBA00022786"/>
    </source>
</evidence>
<dbReference type="GO" id="GO:0000209">
    <property type="term" value="P:protein polyubiquitination"/>
    <property type="evidence" value="ECO:0007669"/>
    <property type="project" value="TreeGrafter"/>
</dbReference>
<feature type="domain" description="U-box" evidence="13">
    <location>
        <begin position="1022"/>
        <end position="1095"/>
    </location>
</feature>
<feature type="compositionally biased region" description="Polar residues" evidence="12">
    <location>
        <begin position="61"/>
        <end position="72"/>
    </location>
</feature>
<keyword evidence="10" id="KW-0539">Nucleus</keyword>
<keyword evidence="9" id="KW-0697">Rotamase</keyword>
<dbReference type="FunFam" id="3.30.40.10:FF:000055">
    <property type="entry name" value="Ubiquitin conjugation factor e4 a"/>
    <property type="match status" value="1"/>
</dbReference>
<gene>
    <name evidence="14" type="ORF">OOU_Y34scaffold00765g75</name>
</gene>
<keyword evidence="7" id="KW-0808">Transferase</keyword>
<evidence type="ECO:0000256" key="10">
    <source>
        <dbReference type="ARBA" id="ARBA00023242"/>
    </source>
</evidence>
<dbReference type="InterPro" id="IPR003613">
    <property type="entry name" value="Ubox_domain"/>
</dbReference>
<evidence type="ECO:0000256" key="6">
    <source>
        <dbReference type="ARBA" id="ARBA00022490"/>
    </source>
</evidence>
<dbReference type="GO" id="GO:0006511">
    <property type="term" value="P:ubiquitin-dependent protein catabolic process"/>
    <property type="evidence" value="ECO:0007669"/>
    <property type="project" value="InterPro"/>
</dbReference>
<dbReference type="GO" id="GO:0036503">
    <property type="term" value="P:ERAD pathway"/>
    <property type="evidence" value="ECO:0007669"/>
    <property type="project" value="InterPro"/>
</dbReference>
<dbReference type="GO" id="GO:0003755">
    <property type="term" value="F:peptidyl-prolyl cis-trans isomerase activity"/>
    <property type="evidence" value="ECO:0007669"/>
    <property type="project" value="UniProtKB-KW"/>
</dbReference>
<feature type="coiled-coil region" evidence="11">
    <location>
        <begin position="564"/>
        <end position="591"/>
    </location>
</feature>
<feature type="compositionally biased region" description="Basic and acidic residues" evidence="12">
    <location>
        <begin position="41"/>
        <end position="50"/>
    </location>
</feature>
<dbReference type="PANTHER" id="PTHR13931">
    <property type="entry name" value="UBIQUITINATION FACTOR E4"/>
    <property type="match status" value="1"/>
</dbReference>
<feature type="compositionally biased region" description="Low complexity" evidence="12">
    <location>
        <begin position="28"/>
        <end position="39"/>
    </location>
</feature>
<evidence type="ECO:0000256" key="3">
    <source>
        <dbReference type="ARBA" id="ARBA00004496"/>
    </source>
</evidence>
<evidence type="ECO:0000256" key="12">
    <source>
        <dbReference type="SAM" id="MobiDB-lite"/>
    </source>
</evidence>
<dbReference type="Pfam" id="PF04564">
    <property type="entry name" value="U-box"/>
    <property type="match status" value="1"/>
</dbReference>
<feature type="region of interest" description="Disordered" evidence="12">
    <location>
        <begin position="1"/>
        <end position="126"/>
    </location>
</feature>
<keyword evidence="8" id="KW-0833">Ubl conjugation pathway</keyword>
<evidence type="ECO:0000256" key="7">
    <source>
        <dbReference type="ARBA" id="ARBA00022679"/>
    </source>
</evidence>
<comment type="pathway">
    <text evidence="4">Protein modification; protein ubiquitination.</text>
</comment>
<dbReference type="GO" id="GO:0000151">
    <property type="term" value="C:ubiquitin ligase complex"/>
    <property type="evidence" value="ECO:0007669"/>
    <property type="project" value="InterPro"/>
</dbReference>
<dbReference type="Gene3D" id="3.30.40.10">
    <property type="entry name" value="Zinc/RING finger domain, C3HC4 (zinc finger)"/>
    <property type="match status" value="1"/>
</dbReference>
<dbReference type="Pfam" id="PF10408">
    <property type="entry name" value="Ufd2P_core"/>
    <property type="match status" value="1"/>
</dbReference>
<feature type="compositionally biased region" description="Low complexity" evidence="12">
    <location>
        <begin position="51"/>
        <end position="60"/>
    </location>
</feature>
<keyword evidence="9" id="KW-0413">Isomerase</keyword>
<evidence type="ECO:0000256" key="1">
    <source>
        <dbReference type="ARBA" id="ARBA00000900"/>
    </source>
</evidence>
<proteinExistence type="inferred from homology"/>
<accession>A0AA97NQQ5</accession>
<dbReference type="GO" id="GO:0005634">
    <property type="term" value="C:nucleus"/>
    <property type="evidence" value="ECO:0007669"/>
    <property type="project" value="UniProtKB-SubCell"/>
</dbReference>
<dbReference type="SMART" id="SM00504">
    <property type="entry name" value="Ubox"/>
    <property type="match status" value="1"/>
</dbReference>
<dbReference type="InterPro" id="IPR045132">
    <property type="entry name" value="UBE4"/>
</dbReference>
<dbReference type="EMBL" id="JH793246">
    <property type="protein sequence ID" value="ELQ34529.1"/>
    <property type="molecule type" value="Genomic_DNA"/>
</dbReference>
<feature type="compositionally biased region" description="Low complexity" evidence="12">
    <location>
        <begin position="77"/>
        <end position="107"/>
    </location>
</feature>
<dbReference type="Proteomes" id="UP000011086">
    <property type="component" value="Unassembled WGS sequence"/>
</dbReference>
<organism evidence="14">
    <name type="scientific">Pyricularia oryzae (strain Y34)</name>
    <name type="common">Rice blast fungus</name>
    <name type="synonym">Magnaporthe oryzae</name>
    <dbReference type="NCBI Taxonomy" id="1143189"/>
    <lineage>
        <taxon>Eukaryota</taxon>
        <taxon>Fungi</taxon>
        <taxon>Dikarya</taxon>
        <taxon>Ascomycota</taxon>
        <taxon>Pezizomycotina</taxon>
        <taxon>Sordariomycetes</taxon>
        <taxon>Sordariomycetidae</taxon>
        <taxon>Magnaporthales</taxon>
        <taxon>Pyriculariaceae</taxon>
        <taxon>Pyricularia</taxon>
    </lineage>
</organism>
<dbReference type="GO" id="GO:0034450">
    <property type="term" value="F:ubiquitin-ubiquitin ligase activity"/>
    <property type="evidence" value="ECO:0007669"/>
    <property type="project" value="InterPro"/>
</dbReference>
<comment type="subcellular location">
    <subcellularLocation>
        <location evidence="3">Cytoplasm</location>
    </subcellularLocation>
    <subcellularLocation>
        <location evidence="2">Nucleus</location>
    </subcellularLocation>
</comment>
<dbReference type="InterPro" id="IPR013083">
    <property type="entry name" value="Znf_RING/FYVE/PHD"/>
</dbReference>
<protein>
    <submittedName>
        <fullName evidence="14">Ubiquitin conjugation factor E4</fullName>
    </submittedName>
</protein>
<name>A0AA97NQQ5_PYRO3</name>
<dbReference type="PANTHER" id="PTHR13931:SF2">
    <property type="entry name" value="UBIQUITIN CONJUGATION FACTOR E4 B"/>
    <property type="match status" value="1"/>
</dbReference>
<evidence type="ECO:0000256" key="9">
    <source>
        <dbReference type="ARBA" id="ARBA00023110"/>
    </source>
</evidence>
<keyword evidence="11" id="KW-0175">Coiled coil</keyword>
<comment type="similarity">
    <text evidence="5">Belongs to the ubiquitin conjugation factor E4 family.</text>
</comment>
<evidence type="ECO:0000256" key="11">
    <source>
        <dbReference type="SAM" id="Coils"/>
    </source>
</evidence>
<sequence>MGPDEQEPEPTLPPAEQMRARRLAKLGASTTSSSSATATEGKSDTKENESPKPSSDKPSSLVASTSQTNDTRQAPEAGSQTPTPAAAPAAPRSQPAAKTAAEPATPASQGTKPQGVIIPKRPKSDVDLPAVRPQKIQKQESPEDWADRTISHFFRVTLDPSRKTDVSGHPVTYLPNLASELQEDGANDEAEGRKPLLSQDNLDGTILEAASAFPHNKPLLDYLLPCWKRILRFSKSPAMQRDPPPERLELVKEARRLCMSNALFALTVPDLFGREENPRHDTLVPYLLKGMDNEAGVCLDFLAELVSRFDEDESYADILVRSMVDISAKVANMTMADDYRPGMNVLIMFSKYKEIMQALVKDERFVNKQAPAPRIELDSLLGPFFRLSPLQSDMAKSYFPNADNMNEGAVRTAQNAVQVTLSAHQFDLMSVINNFVRANEEVRGRVLDWFAHVVNSNHKRRAMQVDPKEVSSDGFMLNVTFVVNELCQPFMDTTFSKVGRIDIDYLRRSPRVDLKEETKLNADQQQSDAFYAEKAEGANNFISEIFFLGLAAHNYGTQAISEKMKTMDRAIRNFRRSIEEFETERENFANTRPTQLAAFDLRTSRYREALETSVAMKHATNGVLTDEKMQAKSITFMRYVTVWLLRVASQSDYTPEKRLQVPLASPPPEVFCCLPEYSLQIVLDNFKYVFNTMPQILLSAVGDELTVLCVTLLESSAYIRNPYMKAALVTLLYFGVTQFFRHWKSGVMTDVLMSSKFANDHLLHALMKFYIECESTGANSAFYDKFNIRYEISYIIQKVWPNPHYSRQLREQSKTNKPFFVHFVNMLLNDATYVLDEALTKFQKIHELQVELKEAHGMSEEQRRQKQDELQTTEGHATSYMHLTNQTVAMMKLFTDTLDDAFTMPEIVQRLAGMLDYNLELLVGPKSSKLKVDNPQQYRFQPKTLLAEITDIYLNLGGKPTFIEAVAGDGRSYKPETFSAASRIMANRGFADPEKLSRWAQLTVKIAAAKELADQAEQDFGEIPTEYEDPLMSDLMKDPVRLPSGNIVDRSTIMQHLLSDPKDPFTRQPMSIEDIVPCDDLRVEIEKWKSGRMAAAREKLAAIADGTASEELARAAAADPDAMDTSQ</sequence>
<comment type="catalytic activity">
    <reaction evidence="1">
        <text>S-ubiquitinyl-[E2 ubiquitin-conjugating enzyme]-L-cysteine + [acceptor protein]-L-lysine = [E2 ubiquitin-conjugating enzyme]-L-cysteine + N(6)-ubiquitinyl-[acceptor protein]-L-lysine.</text>
        <dbReference type="EC" id="2.3.2.27"/>
    </reaction>
</comment>
<dbReference type="GO" id="GO:0005737">
    <property type="term" value="C:cytoplasm"/>
    <property type="evidence" value="ECO:0007669"/>
    <property type="project" value="UniProtKB-SubCell"/>
</dbReference>
<evidence type="ECO:0000256" key="5">
    <source>
        <dbReference type="ARBA" id="ARBA00007434"/>
    </source>
</evidence>